<dbReference type="PROSITE" id="PS50949">
    <property type="entry name" value="HTH_GNTR"/>
    <property type="match status" value="1"/>
</dbReference>
<dbReference type="InterPro" id="IPR036390">
    <property type="entry name" value="WH_DNA-bd_sf"/>
</dbReference>
<dbReference type="InterPro" id="IPR008920">
    <property type="entry name" value="TF_FadR/GntR_C"/>
</dbReference>
<dbReference type="InterPro" id="IPR000524">
    <property type="entry name" value="Tscrpt_reg_HTH_GntR"/>
</dbReference>
<dbReference type="EMBL" id="JAEHTE010000014">
    <property type="protein sequence ID" value="MBI6885029.1"/>
    <property type="molecule type" value="Genomic_DNA"/>
</dbReference>
<keyword evidence="2" id="KW-0238">DNA-binding</keyword>
<evidence type="ECO:0000256" key="3">
    <source>
        <dbReference type="ARBA" id="ARBA00023163"/>
    </source>
</evidence>
<dbReference type="InterPro" id="IPR011711">
    <property type="entry name" value="GntR_C"/>
</dbReference>
<name>A0A8I1EEA0_PSEPU</name>
<organism evidence="5 6">
    <name type="scientific">Pseudomonas putida</name>
    <name type="common">Arthrobacter siderocapsulatus</name>
    <dbReference type="NCBI Taxonomy" id="303"/>
    <lineage>
        <taxon>Bacteria</taxon>
        <taxon>Pseudomonadati</taxon>
        <taxon>Pseudomonadota</taxon>
        <taxon>Gammaproteobacteria</taxon>
        <taxon>Pseudomonadales</taxon>
        <taxon>Pseudomonadaceae</taxon>
        <taxon>Pseudomonas</taxon>
    </lineage>
</organism>
<gene>
    <name evidence="5" type="ORF">JEU22_14030</name>
</gene>
<dbReference type="Proteomes" id="UP000637061">
    <property type="component" value="Unassembled WGS sequence"/>
</dbReference>
<proteinExistence type="predicted"/>
<dbReference type="Gene3D" id="1.20.120.530">
    <property type="entry name" value="GntR ligand-binding domain-like"/>
    <property type="match status" value="1"/>
</dbReference>
<dbReference type="GO" id="GO:0003700">
    <property type="term" value="F:DNA-binding transcription factor activity"/>
    <property type="evidence" value="ECO:0007669"/>
    <property type="project" value="InterPro"/>
</dbReference>
<dbReference type="InterPro" id="IPR036388">
    <property type="entry name" value="WH-like_DNA-bd_sf"/>
</dbReference>
<protein>
    <submittedName>
        <fullName evidence="5">GntR family transcriptional regulator</fullName>
    </submittedName>
</protein>
<keyword evidence="3" id="KW-0804">Transcription</keyword>
<reference evidence="5" key="1">
    <citation type="submission" date="2020-12" db="EMBL/GenBank/DDBJ databases">
        <title>Enhanced detection system for hospital associated transmission using whole genome sequencing surveillance.</title>
        <authorList>
            <person name="Harrison L.H."/>
            <person name="Van Tyne D."/>
            <person name="Marsh J.W."/>
            <person name="Griffith M.P."/>
            <person name="Snyder D.J."/>
            <person name="Cooper V.S."/>
            <person name="Mustapha M."/>
        </authorList>
    </citation>
    <scope>NUCLEOTIDE SEQUENCE</scope>
    <source>
        <strain evidence="5">PSB00042</strain>
    </source>
</reference>
<dbReference type="Gene3D" id="1.10.10.10">
    <property type="entry name" value="Winged helix-like DNA-binding domain superfamily/Winged helix DNA-binding domain"/>
    <property type="match status" value="1"/>
</dbReference>
<sequence length="229" mass="25560">MSRNEMPVMSRPETLRGHVESFLREAIMNGQFAPGERLVERELCELLQVSRPPLREALRKLEAEKLVVIVPHRGPVVASLDIAEARELYALRALLEGYAASEFARLASSKQIAQLETAVKNLHKQASNPDRRALIEAKSKIYDVLLGGSGNRLITEVLHGLLTRINLLRATSFSRPERLHESLAEIDELLQRIKERDGEGAQRLATLHIKNAESAALDMMESSAGTKQE</sequence>
<dbReference type="PANTHER" id="PTHR43537">
    <property type="entry name" value="TRANSCRIPTIONAL REGULATOR, GNTR FAMILY"/>
    <property type="match status" value="1"/>
</dbReference>
<evidence type="ECO:0000256" key="1">
    <source>
        <dbReference type="ARBA" id="ARBA00023015"/>
    </source>
</evidence>
<dbReference type="RefSeq" id="WP_198747427.1">
    <property type="nucleotide sequence ID" value="NZ_JAEHTE010000014.1"/>
</dbReference>
<evidence type="ECO:0000313" key="5">
    <source>
        <dbReference type="EMBL" id="MBI6885029.1"/>
    </source>
</evidence>
<dbReference type="Pfam" id="PF00392">
    <property type="entry name" value="GntR"/>
    <property type="match status" value="1"/>
</dbReference>
<dbReference type="CDD" id="cd07377">
    <property type="entry name" value="WHTH_GntR"/>
    <property type="match status" value="1"/>
</dbReference>
<dbReference type="SUPFAM" id="SSF46785">
    <property type="entry name" value="Winged helix' DNA-binding domain"/>
    <property type="match status" value="1"/>
</dbReference>
<dbReference type="PRINTS" id="PR00035">
    <property type="entry name" value="HTHGNTR"/>
</dbReference>
<evidence type="ECO:0000256" key="2">
    <source>
        <dbReference type="ARBA" id="ARBA00023125"/>
    </source>
</evidence>
<dbReference type="Pfam" id="PF07729">
    <property type="entry name" value="FCD"/>
    <property type="match status" value="1"/>
</dbReference>
<dbReference type="AlphaFoldDB" id="A0A8I1EEA0"/>
<dbReference type="SMART" id="SM00345">
    <property type="entry name" value="HTH_GNTR"/>
    <property type="match status" value="1"/>
</dbReference>
<accession>A0A8I1EEA0</accession>
<keyword evidence="1" id="KW-0805">Transcription regulation</keyword>
<comment type="caution">
    <text evidence="5">The sequence shown here is derived from an EMBL/GenBank/DDBJ whole genome shotgun (WGS) entry which is preliminary data.</text>
</comment>
<evidence type="ECO:0000313" key="6">
    <source>
        <dbReference type="Proteomes" id="UP000637061"/>
    </source>
</evidence>
<dbReference type="GO" id="GO:0003677">
    <property type="term" value="F:DNA binding"/>
    <property type="evidence" value="ECO:0007669"/>
    <property type="project" value="UniProtKB-KW"/>
</dbReference>
<dbReference type="PANTHER" id="PTHR43537:SF24">
    <property type="entry name" value="GLUCONATE OPERON TRANSCRIPTIONAL REPRESSOR"/>
    <property type="match status" value="1"/>
</dbReference>
<evidence type="ECO:0000259" key="4">
    <source>
        <dbReference type="PROSITE" id="PS50949"/>
    </source>
</evidence>
<dbReference type="SUPFAM" id="SSF48008">
    <property type="entry name" value="GntR ligand-binding domain-like"/>
    <property type="match status" value="1"/>
</dbReference>
<feature type="domain" description="HTH gntR-type" evidence="4">
    <location>
        <begin position="13"/>
        <end position="80"/>
    </location>
</feature>
<dbReference type="SMART" id="SM00895">
    <property type="entry name" value="FCD"/>
    <property type="match status" value="1"/>
</dbReference>